<keyword evidence="4" id="KW-1185">Reference proteome</keyword>
<keyword evidence="1" id="KW-0732">Signal</keyword>
<comment type="caution">
    <text evidence="3">The sequence shown here is derived from an EMBL/GenBank/DDBJ whole genome shotgun (WGS) entry which is preliminary data.</text>
</comment>
<dbReference type="OrthoDB" id="10268260at2759"/>
<gene>
    <name evidence="3" type="ORF">PGT21_015325</name>
    <name evidence="2" type="ORF">PGTUg99_015056</name>
</gene>
<evidence type="ECO:0000313" key="4">
    <source>
        <dbReference type="Proteomes" id="UP000324748"/>
    </source>
</evidence>
<evidence type="ECO:0000313" key="2">
    <source>
        <dbReference type="EMBL" id="KAA1098854.1"/>
    </source>
</evidence>
<feature type="signal peptide" evidence="1">
    <location>
        <begin position="1"/>
        <end position="19"/>
    </location>
</feature>
<organism evidence="3 4">
    <name type="scientific">Puccinia graminis f. sp. tritici</name>
    <dbReference type="NCBI Taxonomy" id="56615"/>
    <lineage>
        <taxon>Eukaryota</taxon>
        <taxon>Fungi</taxon>
        <taxon>Dikarya</taxon>
        <taxon>Basidiomycota</taxon>
        <taxon>Pucciniomycotina</taxon>
        <taxon>Pucciniomycetes</taxon>
        <taxon>Pucciniales</taxon>
        <taxon>Pucciniaceae</taxon>
        <taxon>Puccinia</taxon>
    </lineage>
</organism>
<accession>A0A5B0PXW9</accession>
<dbReference type="EMBL" id="VDEP01000345">
    <property type="protein sequence ID" value="KAA1098854.1"/>
    <property type="molecule type" value="Genomic_DNA"/>
</dbReference>
<feature type="chain" id="PRO_5036366437" evidence="1">
    <location>
        <begin position="20"/>
        <end position="90"/>
    </location>
</feature>
<dbReference type="AlphaFoldDB" id="A0A5B0PXW9"/>
<sequence length="90" mass="10173">MKFWSPIIFLFTFSHFTTAIQPFHCGKKSLHPFPTCGYVNQGVYHLAPSSTSQCADTQICYCCHIQYGTWAATSPKEYDNELSTQCKPAL</sequence>
<evidence type="ECO:0000313" key="3">
    <source>
        <dbReference type="EMBL" id="KAA1105677.1"/>
    </source>
</evidence>
<dbReference type="Proteomes" id="UP000324748">
    <property type="component" value="Unassembled WGS sequence"/>
</dbReference>
<evidence type="ECO:0000256" key="1">
    <source>
        <dbReference type="SAM" id="SignalP"/>
    </source>
</evidence>
<name>A0A5B0PXW9_PUCGR</name>
<evidence type="ECO:0000313" key="5">
    <source>
        <dbReference type="Proteomes" id="UP000325313"/>
    </source>
</evidence>
<dbReference type="Proteomes" id="UP000325313">
    <property type="component" value="Unassembled WGS sequence"/>
</dbReference>
<reference evidence="4 5" key="1">
    <citation type="submission" date="2019-05" db="EMBL/GenBank/DDBJ databases">
        <title>Emergence of the Ug99 lineage of the wheat stem rust pathogen through somatic hybridization.</title>
        <authorList>
            <person name="Li F."/>
            <person name="Upadhyaya N.M."/>
            <person name="Sperschneider J."/>
            <person name="Matny O."/>
            <person name="Nguyen-Phuc H."/>
            <person name="Mago R."/>
            <person name="Raley C."/>
            <person name="Miller M.E."/>
            <person name="Silverstein K.A.T."/>
            <person name="Henningsen E."/>
            <person name="Hirsch C.D."/>
            <person name="Visser B."/>
            <person name="Pretorius Z.A."/>
            <person name="Steffenson B.J."/>
            <person name="Schwessinger B."/>
            <person name="Dodds P.N."/>
            <person name="Figueroa M."/>
        </authorList>
    </citation>
    <scope>NUCLEOTIDE SEQUENCE [LARGE SCALE GENOMIC DNA]</scope>
    <source>
        <strain evidence="3">21-0</strain>
        <strain evidence="2 5">Ug99</strain>
    </source>
</reference>
<dbReference type="EMBL" id="VSWC01000040">
    <property type="protein sequence ID" value="KAA1105677.1"/>
    <property type="molecule type" value="Genomic_DNA"/>
</dbReference>
<proteinExistence type="predicted"/>
<protein>
    <submittedName>
        <fullName evidence="3">Uncharacterized protein</fullName>
    </submittedName>
</protein>